<dbReference type="EMBL" id="JACHYB010000001">
    <property type="protein sequence ID" value="MBB3186349.1"/>
    <property type="molecule type" value="Genomic_DNA"/>
</dbReference>
<dbReference type="AlphaFoldDB" id="A0A7W5H177"/>
<dbReference type="Proteomes" id="UP000544222">
    <property type="component" value="Unassembled WGS sequence"/>
</dbReference>
<name>A0A7W5H177_9PORP</name>
<proteinExistence type="predicted"/>
<evidence type="ECO:0000313" key="3">
    <source>
        <dbReference type="EMBL" id="MBB3186349.1"/>
    </source>
</evidence>
<reference evidence="3 4" key="1">
    <citation type="submission" date="2020-08" db="EMBL/GenBank/DDBJ databases">
        <title>Genomic Encyclopedia of Type Strains, Phase IV (KMG-IV): sequencing the most valuable type-strain genomes for metagenomic binning, comparative biology and taxonomic classification.</title>
        <authorList>
            <person name="Goeker M."/>
        </authorList>
    </citation>
    <scope>NUCLEOTIDE SEQUENCE [LARGE SCALE GENOMIC DNA]</scope>
    <source>
        <strain evidence="3 4">DSM 27471</strain>
    </source>
</reference>
<keyword evidence="4" id="KW-1185">Reference proteome</keyword>
<feature type="chain" id="PRO_5030652043" description="Type 9 secretion system plug protein N-terminal domain-containing protein" evidence="1">
    <location>
        <begin position="19"/>
        <end position="418"/>
    </location>
</feature>
<dbReference type="RefSeq" id="WP_183412254.1">
    <property type="nucleotide sequence ID" value="NZ_JACHYB010000001.1"/>
</dbReference>
<comment type="caution">
    <text evidence="3">The sequence shown here is derived from an EMBL/GenBank/DDBJ whole genome shotgun (WGS) entry which is preliminary data.</text>
</comment>
<dbReference type="InterPro" id="IPR031345">
    <property type="entry name" value="T9SS_Plug_N"/>
</dbReference>
<feature type="signal peptide" evidence="1">
    <location>
        <begin position="1"/>
        <end position="18"/>
    </location>
</feature>
<dbReference type="Pfam" id="PF17116">
    <property type="entry name" value="T9SS_plug_1st"/>
    <property type="match status" value="1"/>
</dbReference>
<feature type="domain" description="Type 9 secretion system plug protein N-terminal" evidence="2">
    <location>
        <begin position="31"/>
        <end position="155"/>
    </location>
</feature>
<accession>A0A7W5H177</accession>
<organism evidence="3 4">
    <name type="scientific">Microbacter margulisiae</name>
    <dbReference type="NCBI Taxonomy" id="1350067"/>
    <lineage>
        <taxon>Bacteria</taxon>
        <taxon>Pseudomonadati</taxon>
        <taxon>Bacteroidota</taxon>
        <taxon>Bacteroidia</taxon>
        <taxon>Bacteroidales</taxon>
        <taxon>Porphyromonadaceae</taxon>
        <taxon>Microbacter</taxon>
    </lineage>
</organism>
<evidence type="ECO:0000313" key="4">
    <source>
        <dbReference type="Proteomes" id="UP000544222"/>
    </source>
</evidence>
<evidence type="ECO:0000259" key="2">
    <source>
        <dbReference type="Pfam" id="PF17116"/>
    </source>
</evidence>
<protein>
    <recommendedName>
        <fullName evidence="2">Type 9 secretion system plug protein N-terminal domain-containing protein</fullName>
    </recommendedName>
</protein>
<gene>
    <name evidence="3" type="ORF">FHX64_000512</name>
</gene>
<evidence type="ECO:0000256" key="1">
    <source>
        <dbReference type="SAM" id="SignalP"/>
    </source>
</evidence>
<keyword evidence="1" id="KW-0732">Signal</keyword>
<sequence length="418" mass="47778">MKRFLFSLSALLSWYVMAQAPFYTHPVSGQIKTLQVSVEGAPMSLPVIVLNSQKDILIQFDEMSHDSKNYYYSIRHCDANWQLSDVSDMEAINGFQTGTITESALSVNTTFLYTHYWLRFPNDNTSMKLSGNYVVTIYEDNDPDKVVAYACFSVVDPHVAINGSVRGNTDTEMNGRYQQLDFTVDNSNFPIRDVFSEMHVLVRQNDRRDNEVYNPQPTYSTQTLQTFSNNKALIFEGGNSYRQFDISSVYLAAIGVKGIQYIAPAYHATLNDDPIRAGRSFEKEPDVHGNYLINIQNHSDSDIEADYMYVHFTLPDDHPLFEGSLYLSGNFVYNQFNDSDRLDYNGQQQAYDKTLLLKQGGYNYLYLYVPKGDSVGSTLPIEGSYWQTDNQYAIYVYYRPMGSRYDQLIGFKTIASTN</sequence>